<protein>
    <submittedName>
        <fullName evidence="1">2310_t:CDS:1</fullName>
    </submittedName>
</protein>
<gene>
    <name evidence="1" type="ORF">ALEPTO_LOCUS11677</name>
</gene>
<dbReference type="EMBL" id="CAJVPS010020316">
    <property type="protein sequence ID" value="CAG8704000.1"/>
    <property type="molecule type" value="Genomic_DNA"/>
</dbReference>
<feature type="non-terminal residue" evidence="1">
    <location>
        <position position="47"/>
    </location>
</feature>
<evidence type="ECO:0000313" key="2">
    <source>
        <dbReference type="Proteomes" id="UP000789508"/>
    </source>
</evidence>
<name>A0A9N9N5L5_9GLOM</name>
<accession>A0A9N9N5L5</accession>
<reference evidence="1" key="1">
    <citation type="submission" date="2021-06" db="EMBL/GenBank/DDBJ databases">
        <authorList>
            <person name="Kallberg Y."/>
            <person name="Tangrot J."/>
            <person name="Rosling A."/>
        </authorList>
    </citation>
    <scope>NUCLEOTIDE SEQUENCE</scope>
    <source>
        <strain evidence="1">FL130A</strain>
    </source>
</reference>
<dbReference type="AlphaFoldDB" id="A0A9N9N5L5"/>
<keyword evidence="2" id="KW-1185">Reference proteome</keyword>
<comment type="caution">
    <text evidence="1">The sequence shown here is derived from an EMBL/GenBank/DDBJ whole genome shotgun (WGS) entry which is preliminary data.</text>
</comment>
<evidence type="ECO:0000313" key="1">
    <source>
        <dbReference type="EMBL" id="CAG8704000.1"/>
    </source>
</evidence>
<dbReference type="Proteomes" id="UP000789508">
    <property type="component" value="Unassembled WGS sequence"/>
</dbReference>
<sequence length="47" mass="5290">SRHHSQNIRFLPSTVSLTPMDTAFRDVKLSESVGRLGYRKDDVGMLA</sequence>
<organism evidence="1 2">
    <name type="scientific">Ambispora leptoticha</name>
    <dbReference type="NCBI Taxonomy" id="144679"/>
    <lineage>
        <taxon>Eukaryota</taxon>
        <taxon>Fungi</taxon>
        <taxon>Fungi incertae sedis</taxon>
        <taxon>Mucoromycota</taxon>
        <taxon>Glomeromycotina</taxon>
        <taxon>Glomeromycetes</taxon>
        <taxon>Archaeosporales</taxon>
        <taxon>Ambisporaceae</taxon>
        <taxon>Ambispora</taxon>
    </lineage>
</organism>
<proteinExistence type="predicted"/>